<sequence>MRFRAGIENVHTFHRIIQTVEKLQKKCIIKFRETEMHIICHTDESGVQVWSQIRVVALFIDYRIQSNSNNEISILLAADALSQALRSAAAEHTGAEEVVMKLAKKRDVPVLSFEIFGATRMGRRVKVAHDVRIEIMKPGDVERLKEPMCPEPDVHILLPSLVKVRTIVEHLRALSDVIAFRANGSGKLQISAATESAKMDIGWEGCANPRMGTHDLLSPSDRRYAAEEEEDENEKPDPEQMFGVLVHTRSFLKFLNAHIVSNTTIACVCQNHCLILYVYIGEVADAGGVLTFYIPAVLDD</sequence>
<protein>
    <submittedName>
        <fullName evidence="1">Cell cycle checkpoint</fullName>
    </submittedName>
</protein>
<keyword evidence="2" id="KW-1185">Reference proteome</keyword>
<organism evidence="1 2">
    <name type="scientific">Artomyces pyxidatus</name>
    <dbReference type="NCBI Taxonomy" id="48021"/>
    <lineage>
        <taxon>Eukaryota</taxon>
        <taxon>Fungi</taxon>
        <taxon>Dikarya</taxon>
        <taxon>Basidiomycota</taxon>
        <taxon>Agaricomycotina</taxon>
        <taxon>Agaricomycetes</taxon>
        <taxon>Russulales</taxon>
        <taxon>Auriscalpiaceae</taxon>
        <taxon>Artomyces</taxon>
    </lineage>
</organism>
<proteinExistence type="predicted"/>
<dbReference type="Proteomes" id="UP000814140">
    <property type="component" value="Unassembled WGS sequence"/>
</dbReference>
<evidence type="ECO:0000313" key="2">
    <source>
        <dbReference type="Proteomes" id="UP000814140"/>
    </source>
</evidence>
<gene>
    <name evidence="1" type="ORF">BV25DRAFT_1810208</name>
</gene>
<accession>A0ACB8SSB6</accession>
<dbReference type="EMBL" id="MU277232">
    <property type="protein sequence ID" value="KAI0058796.1"/>
    <property type="molecule type" value="Genomic_DNA"/>
</dbReference>
<reference evidence="1" key="2">
    <citation type="journal article" date="2022" name="New Phytol.">
        <title>Evolutionary transition to the ectomycorrhizal habit in the genomes of a hyperdiverse lineage of mushroom-forming fungi.</title>
        <authorList>
            <person name="Looney B."/>
            <person name="Miyauchi S."/>
            <person name="Morin E."/>
            <person name="Drula E."/>
            <person name="Courty P.E."/>
            <person name="Kohler A."/>
            <person name="Kuo A."/>
            <person name="LaButti K."/>
            <person name="Pangilinan J."/>
            <person name="Lipzen A."/>
            <person name="Riley R."/>
            <person name="Andreopoulos W."/>
            <person name="He G."/>
            <person name="Johnson J."/>
            <person name="Nolan M."/>
            <person name="Tritt A."/>
            <person name="Barry K.W."/>
            <person name="Grigoriev I.V."/>
            <person name="Nagy L.G."/>
            <person name="Hibbett D."/>
            <person name="Henrissat B."/>
            <person name="Matheny P.B."/>
            <person name="Labbe J."/>
            <person name="Martin F.M."/>
        </authorList>
    </citation>
    <scope>NUCLEOTIDE SEQUENCE</scope>
    <source>
        <strain evidence="1">HHB10654</strain>
    </source>
</reference>
<comment type="caution">
    <text evidence="1">The sequence shown here is derived from an EMBL/GenBank/DDBJ whole genome shotgun (WGS) entry which is preliminary data.</text>
</comment>
<name>A0ACB8SSB6_9AGAM</name>
<evidence type="ECO:0000313" key="1">
    <source>
        <dbReference type="EMBL" id="KAI0058796.1"/>
    </source>
</evidence>
<reference evidence="1" key="1">
    <citation type="submission" date="2021-03" db="EMBL/GenBank/DDBJ databases">
        <authorList>
            <consortium name="DOE Joint Genome Institute"/>
            <person name="Ahrendt S."/>
            <person name="Looney B.P."/>
            <person name="Miyauchi S."/>
            <person name="Morin E."/>
            <person name="Drula E."/>
            <person name="Courty P.E."/>
            <person name="Chicoki N."/>
            <person name="Fauchery L."/>
            <person name="Kohler A."/>
            <person name="Kuo A."/>
            <person name="Labutti K."/>
            <person name="Pangilinan J."/>
            <person name="Lipzen A."/>
            <person name="Riley R."/>
            <person name="Andreopoulos W."/>
            <person name="He G."/>
            <person name="Johnson J."/>
            <person name="Barry K.W."/>
            <person name="Grigoriev I.V."/>
            <person name="Nagy L."/>
            <person name="Hibbett D."/>
            <person name="Henrissat B."/>
            <person name="Matheny P.B."/>
            <person name="Labbe J."/>
            <person name="Martin F."/>
        </authorList>
    </citation>
    <scope>NUCLEOTIDE SEQUENCE</scope>
    <source>
        <strain evidence="1">HHB10654</strain>
    </source>
</reference>